<gene>
    <name evidence="2" type="ORF">LMG19083_03747</name>
</gene>
<proteinExistence type="predicted"/>
<evidence type="ECO:0000256" key="1">
    <source>
        <dbReference type="SAM" id="MobiDB-lite"/>
    </source>
</evidence>
<keyword evidence="3" id="KW-1185">Reference proteome</keyword>
<accession>A0ABN9J6H7</accession>
<name>A0ABN9J6H7_9RALS</name>
<evidence type="ECO:0000313" key="3">
    <source>
        <dbReference type="Proteomes" id="UP001189813"/>
    </source>
</evidence>
<sequence length="179" mass="18432">MSKISSANGIPPRHDSPPGGQHTGLPARVAPSPACAPRVAGPGLMHLPKPSAARQPAPTLAKPLRTPETRQRLHRLRKELSKIAPAPACAEDAHADILAAMARAGLSGWTLPALSDPANPRHADGSVVVSLVSHTIVFNAGGAFRIIDLLPPGSVYFELAGHDGAAFVLPCGAPLVAPH</sequence>
<feature type="region of interest" description="Disordered" evidence="1">
    <location>
        <begin position="1"/>
        <end position="68"/>
    </location>
</feature>
<evidence type="ECO:0000313" key="2">
    <source>
        <dbReference type="EMBL" id="CAJ0802575.1"/>
    </source>
</evidence>
<comment type="caution">
    <text evidence="2">The sequence shown here is derived from an EMBL/GenBank/DDBJ whole genome shotgun (WGS) entry which is preliminary data.</text>
</comment>
<dbReference type="EMBL" id="CATZBU010000010">
    <property type="protein sequence ID" value="CAJ0802575.1"/>
    <property type="molecule type" value="Genomic_DNA"/>
</dbReference>
<dbReference type="Proteomes" id="UP001189813">
    <property type="component" value="Unassembled WGS sequence"/>
</dbReference>
<reference evidence="2 3" key="1">
    <citation type="submission" date="2023-07" db="EMBL/GenBank/DDBJ databases">
        <authorList>
            <person name="Peeters C."/>
        </authorList>
    </citation>
    <scope>NUCLEOTIDE SEQUENCE [LARGE SCALE GENOMIC DNA]</scope>
    <source>
        <strain evidence="2 3">LMG 19083</strain>
    </source>
</reference>
<protein>
    <recommendedName>
        <fullName evidence="4">Type III effector protein</fullName>
    </recommendedName>
</protein>
<organism evidence="2 3">
    <name type="scientific">Ralstonia psammae</name>
    <dbReference type="NCBI Taxonomy" id="3058598"/>
    <lineage>
        <taxon>Bacteria</taxon>
        <taxon>Pseudomonadati</taxon>
        <taxon>Pseudomonadota</taxon>
        <taxon>Betaproteobacteria</taxon>
        <taxon>Burkholderiales</taxon>
        <taxon>Burkholderiaceae</taxon>
        <taxon>Ralstonia</taxon>
    </lineage>
</organism>
<evidence type="ECO:0008006" key="4">
    <source>
        <dbReference type="Google" id="ProtNLM"/>
    </source>
</evidence>